<name>A0ABQ6KBI8_9MICO</name>
<dbReference type="InterPro" id="IPR001764">
    <property type="entry name" value="Glyco_hydro_3_N"/>
</dbReference>
<dbReference type="InterPro" id="IPR050226">
    <property type="entry name" value="NagZ_Beta-hexosaminidase"/>
</dbReference>
<evidence type="ECO:0000259" key="6">
    <source>
        <dbReference type="Pfam" id="PF00933"/>
    </source>
</evidence>
<dbReference type="PANTHER" id="PTHR30480">
    <property type="entry name" value="BETA-HEXOSAMINIDASE-RELATED"/>
    <property type="match status" value="1"/>
</dbReference>
<feature type="compositionally biased region" description="Pro residues" evidence="4">
    <location>
        <begin position="34"/>
        <end position="43"/>
    </location>
</feature>
<evidence type="ECO:0000256" key="1">
    <source>
        <dbReference type="ARBA" id="ARBA00005336"/>
    </source>
</evidence>
<feature type="region of interest" description="Disordered" evidence="4">
    <location>
        <begin position="22"/>
        <end position="44"/>
    </location>
</feature>
<dbReference type="InterPro" id="IPR036962">
    <property type="entry name" value="Glyco_hydro_3_N_sf"/>
</dbReference>
<organism evidence="7 8">
    <name type="scientific">Pseudolysinimonas kribbensis</name>
    <dbReference type="NCBI Taxonomy" id="433641"/>
    <lineage>
        <taxon>Bacteria</taxon>
        <taxon>Bacillati</taxon>
        <taxon>Actinomycetota</taxon>
        <taxon>Actinomycetes</taxon>
        <taxon>Micrococcales</taxon>
        <taxon>Microbacteriaceae</taxon>
        <taxon>Pseudolysinimonas</taxon>
    </lineage>
</organism>
<keyword evidence="3" id="KW-0326">Glycosidase</keyword>
<dbReference type="EMBL" id="BSVB01000001">
    <property type="protein sequence ID" value="GMA96639.1"/>
    <property type="molecule type" value="Genomic_DNA"/>
</dbReference>
<dbReference type="PROSITE" id="PS51257">
    <property type="entry name" value="PROKAR_LIPOPROTEIN"/>
    <property type="match status" value="1"/>
</dbReference>
<evidence type="ECO:0000256" key="4">
    <source>
        <dbReference type="SAM" id="MobiDB-lite"/>
    </source>
</evidence>
<comment type="caution">
    <text evidence="7">The sequence shown here is derived from an EMBL/GenBank/DDBJ whole genome shotgun (WGS) entry which is preliminary data.</text>
</comment>
<evidence type="ECO:0000256" key="2">
    <source>
        <dbReference type="ARBA" id="ARBA00022801"/>
    </source>
</evidence>
<dbReference type="RefSeq" id="WP_344202913.1">
    <property type="nucleotide sequence ID" value="NZ_BAAAQO010000004.1"/>
</dbReference>
<feature type="signal peptide" evidence="5">
    <location>
        <begin position="1"/>
        <end position="20"/>
    </location>
</feature>
<keyword evidence="5" id="KW-0732">Signal</keyword>
<proteinExistence type="inferred from homology"/>
<evidence type="ECO:0000313" key="7">
    <source>
        <dbReference type="EMBL" id="GMA96639.1"/>
    </source>
</evidence>
<keyword evidence="8" id="KW-1185">Reference proteome</keyword>
<dbReference type="Gene3D" id="3.20.20.300">
    <property type="entry name" value="Glycoside hydrolase, family 3, N-terminal domain"/>
    <property type="match status" value="1"/>
</dbReference>
<gene>
    <name evidence="7" type="primary">yejJ</name>
    <name evidence="7" type="ORF">GCM10025881_34630</name>
</gene>
<protein>
    <submittedName>
        <fullName evidence="7">Beta-N-acetylhexosaminidase</fullName>
    </submittedName>
</protein>
<accession>A0ABQ6KBI8</accession>
<reference evidence="8" key="1">
    <citation type="journal article" date="2019" name="Int. J. Syst. Evol. Microbiol.">
        <title>The Global Catalogue of Microorganisms (GCM) 10K type strain sequencing project: providing services to taxonomists for standard genome sequencing and annotation.</title>
        <authorList>
            <consortium name="The Broad Institute Genomics Platform"/>
            <consortium name="The Broad Institute Genome Sequencing Center for Infectious Disease"/>
            <person name="Wu L."/>
            <person name="Ma J."/>
        </authorList>
    </citation>
    <scope>NUCLEOTIDE SEQUENCE [LARGE SCALE GENOMIC DNA]</scope>
    <source>
        <strain evidence="8">NBRC 108894</strain>
    </source>
</reference>
<keyword evidence="2" id="KW-0378">Hydrolase</keyword>
<dbReference type="Pfam" id="PF00933">
    <property type="entry name" value="Glyco_hydro_3"/>
    <property type="match status" value="1"/>
</dbReference>
<sequence length="378" mass="38540">MRRRMVVILVIAVVALAGCAAGHPAPSHRTPTPTATPTPPPDPLAGLTLQQEVGQLFVVGTPTTGLGPDALSAIRDSHVGGVFLGGRSLAGVQANSAVGRAAQAASGDGIPLIVSTDQEGGEVQVLQGPGFDRMPTAVDQGAMSPQQLLVAAERWGAQLHAAGVNLDLAPVSDIVPPGFASQNPPIGVFQREYGSDAAAVETHAAAFAAGLRDAGVLAAAKHFPGLGHVTANTDTHSGVTDTTIDASSPDVRLYGRLAHSGVDVVMVSSAIYAKIDPSQPAAFSPAVVGILRDTLDFTGITITDDLSGAVQVASVAPGDRAIRTITAGVDLVLVSHPTGVWAQMVDAVLARAGTDPAFRAKVDDAARRVLRWKQAHLG</sequence>
<feature type="chain" id="PRO_5045631689" evidence="5">
    <location>
        <begin position="21"/>
        <end position="378"/>
    </location>
</feature>
<evidence type="ECO:0000256" key="5">
    <source>
        <dbReference type="SAM" id="SignalP"/>
    </source>
</evidence>
<evidence type="ECO:0000313" key="8">
    <source>
        <dbReference type="Proteomes" id="UP001157034"/>
    </source>
</evidence>
<dbReference type="PANTHER" id="PTHR30480:SF16">
    <property type="entry name" value="GLYCOSIDE HYDROLASE FAMILY 3 DOMAIN PROTEIN"/>
    <property type="match status" value="1"/>
</dbReference>
<evidence type="ECO:0000256" key="3">
    <source>
        <dbReference type="ARBA" id="ARBA00023295"/>
    </source>
</evidence>
<comment type="similarity">
    <text evidence="1">Belongs to the glycosyl hydrolase 3 family.</text>
</comment>
<feature type="domain" description="Glycoside hydrolase family 3 N-terminal" evidence="6">
    <location>
        <begin position="48"/>
        <end position="371"/>
    </location>
</feature>
<dbReference type="Proteomes" id="UP001157034">
    <property type="component" value="Unassembled WGS sequence"/>
</dbReference>
<dbReference type="InterPro" id="IPR017853">
    <property type="entry name" value="GH"/>
</dbReference>
<dbReference type="SUPFAM" id="SSF51445">
    <property type="entry name" value="(Trans)glycosidases"/>
    <property type="match status" value="1"/>
</dbReference>
<feature type="compositionally biased region" description="Low complexity" evidence="4">
    <location>
        <begin position="22"/>
        <end position="33"/>
    </location>
</feature>